<evidence type="ECO:0000313" key="1">
    <source>
        <dbReference type="EMBL" id="EOY34362.1"/>
    </source>
</evidence>
<sequence length="87" mass="9982">MSQKGSLGTQIWKQCQCLELGKLQIMDGKGFWYRTKYEAIWQKRLGKEGAAGKWAYDLIKLEPRTKVGGPSFQPFLCGFTWSPIIDH</sequence>
<accession>A0A061GYM8</accession>
<reference evidence="1 2" key="1">
    <citation type="journal article" date="2013" name="Genome Biol.">
        <title>The genome sequence of the most widely cultivated cacao type and its use to identify candidate genes regulating pod color.</title>
        <authorList>
            <person name="Motamayor J.C."/>
            <person name="Mockaitis K."/>
            <person name="Schmutz J."/>
            <person name="Haiminen N."/>
            <person name="Iii D.L."/>
            <person name="Cornejo O."/>
            <person name="Findley S.D."/>
            <person name="Zheng P."/>
            <person name="Utro F."/>
            <person name="Royaert S."/>
            <person name="Saski C."/>
            <person name="Jenkins J."/>
            <person name="Podicheti R."/>
            <person name="Zhao M."/>
            <person name="Scheffler B.E."/>
            <person name="Stack J.C."/>
            <person name="Feltus F.A."/>
            <person name="Mustiga G.M."/>
            <person name="Amores F."/>
            <person name="Phillips W."/>
            <person name="Marelli J.P."/>
            <person name="May G.D."/>
            <person name="Shapiro H."/>
            <person name="Ma J."/>
            <person name="Bustamante C.D."/>
            <person name="Schnell R.J."/>
            <person name="Main D."/>
            <person name="Gilbert D."/>
            <person name="Parida L."/>
            <person name="Kuhn D.N."/>
        </authorList>
    </citation>
    <scope>NUCLEOTIDE SEQUENCE [LARGE SCALE GENOMIC DNA]</scope>
    <source>
        <strain evidence="2">cv. Matina 1-6</strain>
    </source>
</reference>
<name>A0A061GYM8_THECC</name>
<dbReference type="HOGENOM" id="CLU_2487950_0_0_1"/>
<dbReference type="AlphaFoldDB" id="A0A061GYM8"/>
<keyword evidence="2" id="KW-1185">Reference proteome</keyword>
<protein>
    <submittedName>
        <fullName evidence="1">Uncharacterized protein</fullName>
    </submittedName>
</protein>
<organism evidence="1 2">
    <name type="scientific">Theobroma cacao</name>
    <name type="common">Cacao</name>
    <name type="synonym">Cocoa</name>
    <dbReference type="NCBI Taxonomy" id="3641"/>
    <lineage>
        <taxon>Eukaryota</taxon>
        <taxon>Viridiplantae</taxon>
        <taxon>Streptophyta</taxon>
        <taxon>Embryophyta</taxon>
        <taxon>Tracheophyta</taxon>
        <taxon>Spermatophyta</taxon>
        <taxon>Magnoliopsida</taxon>
        <taxon>eudicotyledons</taxon>
        <taxon>Gunneridae</taxon>
        <taxon>Pentapetalae</taxon>
        <taxon>rosids</taxon>
        <taxon>malvids</taxon>
        <taxon>Malvales</taxon>
        <taxon>Malvaceae</taxon>
        <taxon>Byttnerioideae</taxon>
        <taxon>Theobroma</taxon>
    </lineage>
</organism>
<dbReference type="Proteomes" id="UP000026915">
    <property type="component" value="Chromosome 9"/>
</dbReference>
<gene>
    <name evidence="1" type="ORF">TCM_042057</name>
</gene>
<dbReference type="InParanoid" id="A0A061GYM8"/>
<dbReference type="Gramene" id="EOY34362">
    <property type="protein sequence ID" value="EOY34362"/>
    <property type="gene ID" value="TCM_042057"/>
</dbReference>
<proteinExistence type="predicted"/>
<dbReference type="EMBL" id="CM001887">
    <property type="protein sequence ID" value="EOY34362.1"/>
    <property type="molecule type" value="Genomic_DNA"/>
</dbReference>
<evidence type="ECO:0000313" key="2">
    <source>
        <dbReference type="Proteomes" id="UP000026915"/>
    </source>
</evidence>